<organism evidence="5">
    <name type="scientific">Dictyoglomus thermophilum</name>
    <dbReference type="NCBI Taxonomy" id="14"/>
    <lineage>
        <taxon>Bacteria</taxon>
        <taxon>Pseudomonadati</taxon>
        <taxon>Dictyoglomota</taxon>
        <taxon>Dictyoglomia</taxon>
        <taxon>Dictyoglomales</taxon>
        <taxon>Dictyoglomaceae</taxon>
        <taxon>Dictyoglomus</taxon>
    </lineage>
</organism>
<dbReference type="AlphaFoldDB" id="A0A7C3RLE7"/>
<protein>
    <submittedName>
        <fullName evidence="5">MarR family transcriptional regulator</fullName>
    </submittedName>
</protein>
<evidence type="ECO:0000259" key="4">
    <source>
        <dbReference type="PROSITE" id="PS50995"/>
    </source>
</evidence>
<dbReference type="InterPro" id="IPR011991">
    <property type="entry name" value="ArsR-like_HTH"/>
</dbReference>
<dbReference type="Pfam" id="PF01047">
    <property type="entry name" value="MarR"/>
    <property type="match status" value="1"/>
</dbReference>
<dbReference type="SMART" id="SM00529">
    <property type="entry name" value="HTH_DTXR"/>
    <property type="match status" value="1"/>
</dbReference>
<dbReference type="EMBL" id="DTIN01000009">
    <property type="protein sequence ID" value="HFX13104.1"/>
    <property type="molecule type" value="Genomic_DNA"/>
</dbReference>
<dbReference type="Gene3D" id="1.10.10.10">
    <property type="entry name" value="Winged helix-like DNA-binding domain superfamily/Winged helix DNA-binding domain"/>
    <property type="match status" value="1"/>
</dbReference>
<dbReference type="PANTHER" id="PTHR42756:SF1">
    <property type="entry name" value="TRANSCRIPTIONAL REPRESSOR OF EMRAB OPERON"/>
    <property type="match status" value="1"/>
</dbReference>
<dbReference type="GO" id="GO:0003677">
    <property type="term" value="F:DNA binding"/>
    <property type="evidence" value="ECO:0007669"/>
    <property type="project" value="UniProtKB-KW"/>
</dbReference>
<evidence type="ECO:0000256" key="2">
    <source>
        <dbReference type="ARBA" id="ARBA00023125"/>
    </source>
</evidence>
<dbReference type="PROSITE" id="PS50995">
    <property type="entry name" value="HTH_MARR_2"/>
    <property type="match status" value="1"/>
</dbReference>
<comment type="caution">
    <text evidence="5">The sequence shown here is derived from an EMBL/GenBank/DDBJ whole genome shotgun (WGS) entry which is preliminary data.</text>
</comment>
<evidence type="ECO:0000256" key="3">
    <source>
        <dbReference type="ARBA" id="ARBA00023163"/>
    </source>
</evidence>
<dbReference type="InterPro" id="IPR000835">
    <property type="entry name" value="HTH_MarR-typ"/>
</dbReference>
<dbReference type="PRINTS" id="PR00598">
    <property type="entry name" value="HTHMARR"/>
</dbReference>
<name>A0A7C3RLE7_DICTH</name>
<dbReference type="SUPFAM" id="SSF46785">
    <property type="entry name" value="Winged helix' DNA-binding domain"/>
    <property type="match status" value="1"/>
</dbReference>
<keyword evidence="1" id="KW-0805">Transcription regulation</keyword>
<accession>A0A7C3RLE7</accession>
<keyword evidence="3" id="KW-0804">Transcription</keyword>
<evidence type="ECO:0000313" key="5">
    <source>
        <dbReference type="EMBL" id="HFX13104.1"/>
    </source>
</evidence>
<proteinExistence type="predicted"/>
<dbReference type="InterPro" id="IPR036388">
    <property type="entry name" value="WH-like_DNA-bd_sf"/>
</dbReference>
<sequence length="145" mass="17408">MFYGKEESLYGLFKGVIKEHFRRREKLLSDLKVYRGQAPVLLLLAEKNGLTQKEIAEELKIKPSTVTLILRRMKKRGLVSSKRDEKDKRYTKVYLTEDGKKFICRLREIYRQLEEECFNGFSDEEKDQLMNFLRRVIDNLRRLNE</sequence>
<dbReference type="CDD" id="cd00090">
    <property type="entry name" value="HTH_ARSR"/>
    <property type="match status" value="1"/>
</dbReference>
<dbReference type="InterPro" id="IPR022689">
    <property type="entry name" value="Iron_dep_repressor"/>
</dbReference>
<keyword evidence="2" id="KW-0238">DNA-binding</keyword>
<dbReference type="GO" id="GO:0003700">
    <property type="term" value="F:DNA-binding transcription factor activity"/>
    <property type="evidence" value="ECO:0007669"/>
    <property type="project" value="InterPro"/>
</dbReference>
<gene>
    <name evidence="5" type="ORF">ENW00_02960</name>
</gene>
<evidence type="ECO:0000256" key="1">
    <source>
        <dbReference type="ARBA" id="ARBA00023015"/>
    </source>
</evidence>
<dbReference type="SMART" id="SM00347">
    <property type="entry name" value="HTH_MARR"/>
    <property type="match status" value="1"/>
</dbReference>
<dbReference type="InterPro" id="IPR036390">
    <property type="entry name" value="WH_DNA-bd_sf"/>
</dbReference>
<dbReference type="GO" id="GO:0046914">
    <property type="term" value="F:transition metal ion binding"/>
    <property type="evidence" value="ECO:0007669"/>
    <property type="project" value="InterPro"/>
</dbReference>
<dbReference type="PANTHER" id="PTHR42756">
    <property type="entry name" value="TRANSCRIPTIONAL REGULATOR, MARR"/>
    <property type="match status" value="1"/>
</dbReference>
<feature type="domain" description="HTH marR-type" evidence="4">
    <location>
        <begin position="6"/>
        <end position="138"/>
    </location>
</feature>
<reference evidence="5" key="1">
    <citation type="journal article" date="2020" name="mSystems">
        <title>Genome- and Community-Level Interaction Insights into Carbon Utilization and Element Cycling Functions of Hydrothermarchaeota in Hydrothermal Sediment.</title>
        <authorList>
            <person name="Zhou Z."/>
            <person name="Liu Y."/>
            <person name="Xu W."/>
            <person name="Pan J."/>
            <person name="Luo Z.H."/>
            <person name="Li M."/>
        </authorList>
    </citation>
    <scope>NUCLEOTIDE SEQUENCE [LARGE SCALE GENOMIC DNA]</scope>
    <source>
        <strain evidence="5">SpSt-81</strain>
    </source>
</reference>